<organism evidence="1 2">
    <name type="scientific">Dryococelus australis</name>
    <dbReference type="NCBI Taxonomy" id="614101"/>
    <lineage>
        <taxon>Eukaryota</taxon>
        <taxon>Metazoa</taxon>
        <taxon>Ecdysozoa</taxon>
        <taxon>Arthropoda</taxon>
        <taxon>Hexapoda</taxon>
        <taxon>Insecta</taxon>
        <taxon>Pterygota</taxon>
        <taxon>Neoptera</taxon>
        <taxon>Polyneoptera</taxon>
        <taxon>Phasmatodea</taxon>
        <taxon>Verophasmatodea</taxon>
        <taxon>Anareolatae</taxon>
        <taxon>Phasmatidae</taxon>
        <taxon>Eurycanthinae</taxon>
        <taxon>Dryococelus</taxon>
    </lineage>
</organism>
<comment type="caution">
    <text evidence="1">The sequence shown here is derived from an EMBL/GenBank/DDBJ whole genome shotgun (WGS) entry which is preliminary data.</text>
</comment>
<name>A0ABQ9IAR8_9NEOP</name>
<gene>
    <name evidence="1" type="ORF">PR048_006359</name>
</gene>
<sequence length="437" mass="48578">MNGVQAFGAWLNRTGATEYISTQKWNGVAIVFKWAYPIANRLREALEGAADLELFSTLQAQKQANDKDDTDTEEVEVAHLTSFLVAMGRPFPKVAAGGVVVRLPTSHLGETGSIPGSGSLPDFRMWESYQKMPLVGGFSRGSRFSPCPLIPSLLHTRLVSQDFSVKSRLNLFTHSFPEPRIYSERGYQAPIRAEEVHAHIRARSFTARARSTRVVIFIAPLTTADARRTMKAQCLLTTTAKTIPYKLSCGVNTHTISLSLALPTFSLSSTLNQTNRVLFSVGSPPDFRMRKSWWTKPLVGGFSRRSHVFPALSFRRFSIHTSITLIGSQDIAVKSNPNLFTHSRYLNIFCNLQSLVRTERARKTFRIRFTCVSGDSMLRPLKVTANCELMNAEALLPLLNQKARIAFEADERGRGKKLFGRLAGFGLDGAIDTAYLA</sequence>
<evidence type="ECO:0000313" key="2">
    <source>
        <dbReference type="Proteomes" id="UP001159363"/>
    </source>
</evidence>
<dbReference type="Proteomes" id="UP001159363">
    <property type="component" value="Chromosome 2"/>
</dbReference>
<accession>A0ABQ9IAR8</accession>
<dbReference type="EMBL" id="JARBHB010000002">
    <property type="protein sequence ID" value="KAJ8893759.1"/>
    <property type="molecule type" value="Genomic_DNA"/>
</dbReference>
<protein>
    <submittedName>
        <fullName evidence="1">Uncharacterized protein</fullName>
    </submittedName>
</protein>
<reference evidence="1 2" key="1">
    <citation type="submission" date="2023-02" db="EMBL/GenBank/DDBJ databases">
        <title>LHISI_Scaffold_Assembly.</title>
        <authorList>
            <person name="Stuart O.P."/>
            <person name="Cleave R."/>
            <person name="Magrath M.J.L."/>
            <person name="Mikheyev A.S."/>
        </authorList>
    </citation>
    <scope>NUCLEOTIDE SEQUENCE [LARGE SCALE GENOMIC DNA]</scope>
    <source>
        <strain evidence="1">Daus_M_001</strain>
        <tissue evidence="1">Leg muscle</tissue>
    </source>
</reference>
<proteinExistence type="predicted"/>
<evidence type="ECO:0000313" key="1">
    <source>
        <dbReference type="EMBL" id="KAJ8893759.1"/>
    </source>
</evidence>
<keyword evidence="2" id="KW-1185">Reference proteome</keyword>